<dbReference type="PANTHER" id="PTHR23187">
    <property type="entry name" value="FLJ44216 PROTEIN-RELATED"/>
    <property type="match status" value="1"/>
</dbReference>
<proteinExistence type="predicted"/>
<gene>
    <name evidence="2" type="ORF">UY3_11948</name>
</gene>
<dbReference type="Proteomes" id="UP000031443">
    <property type="component" value="Unassembled WGS sequence"/>
</dbReference>
<evidence type="ECO:0008006" key="4">
    <source>
        <dbReference type="Google" id="ProtNLM"/>
    </source>
</evidence>
<feature type="compositionally biased region" description="Low complexity" evidence="1">
    <location>
        <begin position="180"/>
        <end position="197"/>
    </location>
</feature>
<sequence>MRKSCAHASCDPVGLMGMPHLPKALHPGNGGAQPMNSLCPPLPAALTAEVIDLTGEDECSEAAVQDDFTVIDLSEVEEERPANFPLAGAGTAAGMACASPPSLPALMDIKRERKEVADQGPGDPWDGAHEETKGTHLEGCVSPVSSCTRSVCGPELSSTTINSDLGSLASLPLDSDVFSFSPTSSSSRRASWDCSAAESHSSGQQKEDPEHLPTAPAQRQSPGLSSCPPASTPRSPEQPLLETSNPMLTAVKQEPPEPAKLRPVNKAWLHKLRYFRRTPVHHLFLQGVVQDEESRQNAQRKAQPIPSRKLSMVSTTMEENFPKGTLQFLTDFVSCHHYPPKEIVSHVIRNILLSSETGEMLKDAYMLLMKIQMLHPATATMVGWDWELLRYVMEEQEETLPGRFLFLQYVVQTLEDDFQLNLKLRFLQKSIAKEVLSCDRCFSNVTEVIEWLVAAVTGLGFSQPRKQQQKAPCPSSEADGSISSRGPDSAQNDSETGQAEAVLPAFLSQKVVLLLQRMLSIAVEVDRSPNCSTNKIANVIFLYLVNIPLRSQREAFLNSMESQLLRCKVLELLFHHSCAIPASLPLSLSKILHFLSCHSLLLQYQDHEVTWQRWDEMLQDLILLLISYRNVVLGHLRSSLSERMDLIISNAKPQLQDNDSITTVDIELHVKDFSSWLLQILGKPLPLQIKDKVCVLQALLLSAAATT</sequence>
<organism evidence="2 3">
    <name type="scientific">Chelonia mydas</name>
    <name type="common">Green sea-turtle</name>
    <name type="synonym">Chelonia agassizi</name>
    <dbReference type="NCBI Taxonomy" id="8469"/>
    <lineage>
        <taxon>Eukaryota</taxon>
        <taxon>Metazoa</taxon>
        <taxon>Chordata</taxon>
        <taxon>Craniata</taxon>
        <taxon>Vertebrata</taxon>
        <taxon>Euteleostomi</taxon>
        <taxon>Archelosauria</taxon>
        <taxon>Testudinata</taxon>
        <taxon>Testudines</taxon>
        <taxon>Cryptodira</taxon>
        <taxon>Durocryptodira</taxon>
        <taxon>Americhelydia</taxon>
        <taxon>Chelonioidea</taxon>
        <taxon>Cheloniidae</taxon>
        <taxon>Chelonia</taxon>
    </lineage>
</organism>
<accession>M7B5Z1</accession>
<evidence type="ECO:0000313" key="3">
    <source>
        <dbReference type="Proteomes" id="UP000031443"/>
    </source>
</evidence>
<dbReference type="STRING" id="8469.M7B5Z1"/>
<dbReference type="GO" id="GO:0032184">
    <property type="term" value="F:SUMO polymer binding"/>
    <property type="evidence" value="ECO:0007669"/>
    <property type="project" value="TreeGrafter"/>
</dbReference>
<dbReference type="eggNOG" id="ENOG502RR6K">
    <property type="taxonomic scope" value="Eukaryota"/>
</dbReference>
<dbReference type="InterPro" id="IPR052119">
    <property type="entry name" value="ElonginBC-PRC2_ViralRestrict"/>
</dbReference>
<feature type="region of interest" description="Disordered" evidence="1">
    <location>
        <begin position="465"/>
        <end position="494"/>
    </location>
</feature>
<feature type="compositionally biased region" description="Polar residues" evidence="1">
    <location>
        <begin position="481"/>
        <end position="494"/>
    </location>
</feature>
<feature type="compositionally biased region" description="Polar residues" evidence="1">
    <location>
        <begin position="217"/>
        <end position="241"/>
    </location>
</feature>
<evidence type="ECO:0000256" key="1">
    <source>
        <dbReference type="SAM" id="MobiDB-lite"/>
    </source>
</evidence>
<dbReference type="PANTHER" id="PTHR23187:SF3">
    <property type="entry name" value="SUMO-INTERACTING MOTIF-CONTAINING PROTEIN 1"/>
    <property type="match status" value="1"/>
</dbReference>
<name>M7B5Z1_CHEMY</name>
<reference evidence="3" key="1">
    <citation type="journal article" date="2013" name="Nat. Genet.">
        <title>The draft genomes of soft-shell turtle and green sea turtle yield insights into the development and evolution of the turtle-specific body plan.</title>
        <authorList>
            <person name="Wang Z."/>
            <person name="Pascual-Anaya J."/>
            <person name="Zadissa A."/>
            <person name="Li W."/>
            <person name="Niimura Y."/>
            <person name="Huang Z."/>
            <person name="Li C."/>
            <person name="White S."/>
            <person name="Xiong Z."/>
            <person name="Fang D."/>
            <person name="Wang B."/>
            <person name="Ming Y."/>
            <person name="Chen Y."/>
            <person name="Zheng Y."/>
            <person name="Kuraku S."/>
            <person name="Pignatelli M."/>
            <person name="Herrero J."/>
            <person name="Beal K."/>
            <person name="Nozawa M."/>
            <person name="Li Q."/>
            <person name="Wang J."/>
            <person name="Zhang H."/>
            <person name="Yu L."/>
            <person name="Shigenobu S."/>
            <person name="Wang J."/>
            <person name="Liu J."/>
            <person name="Flicek P."/>
            <person name="Searle S."/>
            <person name="Wang J."/>
            <person name="Kuratani S."/>
            <person name="Yin Y."/>
            <person name="Aken B."/>
            <person name="Zhang G."/>
            <person name="Irie N."/>
        </authorList>
    </citation>
    <scope>NUCLEOTIDE SEQUENCE [LARGE SCALE GENOMIC DNA]</scope>
</reference>
<feature type="region of interest" description="Disordered" evidence="1">
    <location>
        <begin position="180"/>
        <end position="241"/>
    </location>
</feature>
<evidence type="ECO:0000313" key="2">
    <source>
        <dbReference type="EMBL" id="EMP30960.1"/>
    </source>
</evidence>
<protein>
    <recommendedName>
        <fullName evidence="4">SUMO-interacting motif-containing protein 1</fullName>
    </recommendedName>
</protein>
<keyword evidence="3" id="KW-1185">Reference proteome</keyword>
<dbReference type="EMBL" id="KB547574">
    <property type="protein sequence ID" value="EMP30960.1"/>
    <property type="molecule type" value="Genomic_DNA"/>
</dbReference>
<dbReference type="AlphaFoldDB" id="M7B5Z1"/>